<dbReference type="InterPro" id="IPR041682">
    <property type="entry name" value="AAA_14"/>
</dbReference>
<dbReference type="SUPFAM" id="SSF52540">
    <property type="entry name" value="P-loop containing nucleoside triphosphate hydrolases"/>
    <property type="match status" value="1"/>
</dbReference>
<reference evidence="2 3" key="1">
    <citation type="submission" date="2020-09" db="EMBL/GenBank/DDBJ databases">
        <title>Characterization of Treponema spp. from bovine digital dermatitis in Korea.</title>
        <authorList>
            <person name="Espiritu H.M."/>
            <person name="Cho Y.I."/>
            <person name="Mamuad L."/>
        </authorList>
    </citation>
    <scope>NUCLEOTIDE SEQUENCE [LARGE SCALE GENOMIC DNA]</scope>
    <source>
        <strain evidence="2 3">KS1</strain>
    </source>
</reference>
<dbReference type="Gene3D" id="3.40.50.300">
    <property type="entry name" value="P-loop containing nucleotide triphosphate hydrolases"/>
    <property type="match status" value="1"/>
</dbReference>
<evidence type="ECO:0000313" key="3">
    <source>
        <dbReference type="Proteomes" id="UP000593915"/>
    </source>
</evidence>
<dbReference type="InterPro" id="IPR027417">
    <property type="entry name" value="P-loop_NTPase"/>
</dbReference>
<name>A0A7S6WR49_9SPIR</name>
<dbReference type="GO" id="GO:0005524">
    <property type="term" value="F:ATP binding"/>
    <property type="evidence" value="ECO:0007669"/>
    <property type="project" value="UniProtKB-KW"/>
</dbReference>
<evidence type="ECO:0000313" key="2">
    <source>
        <dbReference type="EMBL" id="QOW61692.1"/>
    </source>
</evidence>
<feature type="domain" description="AAA+ ATPase" evidence="1">
    <location>
        <begin position="36"/>
        <end position="151"/>
    </location>
</feature>
<evidence type="ECO:0000259" key="1">
    <source>
        <dbReference type="SMART" id="SM00382"/>
    </source>
</evidence>
<dbReference type="PANTHER" id="PTHR33295:SF8">
    <property type="entry name" value="AAA+ ATPASE DOMAIN-CONTAINING PROTEIN"/>
    <property type="match status" value="1"/>
</dbReference>
<dbReference type="Proteomes" id="UP000593915">
    <property type="component" value="Chromosome"/>
</dbReference>
<accession>A0A7S6WR49</accession>
<dbReference type="InterPro" id="IPR003593">
    <property type="entry name" value="AAA+_ATPase"/>
</dbReference>
<dbReference type="InterPro" id="IPR025420">
    <property type="entry name" value="DUF4143"/>
</dbReference>
<dbReference type="RefSeq" id="WP_194077170.1">
    <property type="nucleotide sequence ID" value="NZ_CP061839.1"/>
</dbReference>
<protein>
    <submittedName>
        <fullName evidence="2">ATP-binding protein</fullName>
    </submittedName>
</protein>
<gene>
    <name evidence="2" type="ORF">IFE08_04790</name>
</gene>
<keyword evidence="2" id="KW-0547">Nucleotide-binding</keyword>
<sequence>MLKARLKEIYLSQIKGLEFADNGVYREALNDMPKLKTHALVISGVRRCGKSTLLRQFIKKIGSPFFYLNFDDLRLLEFSVSDYALLDELIDEAGVPLIFFDEIQAAKNWELYIRQKLDEGFQVVLTGSNASLLSRELGTKLTGRHIVKELFPFSYSEYLRFSKRKNTYKSFQEYFQSGGFPEYLKLKAPEILTQLQKDILYRDIAVRYGVSDERSLQSLYVFLASNVGSPISPSKLKTVAGVKSHTTVLEYFSYFENSYLLSMVPKFAWSQKAQSLAPKKVYLTDIGFIRTAGFSFSENAGHILENFVFNELRRKYGAADDKQIYYFTDNDCECDFVVNPAFAPQCIQVCAKLDNENGEREIRGVLCAMEFFGLTEGLILTENSNDLFVQDKKKVRILPAWEYFGV</sequence>
<dbReference type="AlphaFoldDB" id="A0A7S6WR49"/>
<dbReference type="SMART" id="SM00382">
    <property type="entry name" value="AAA"/>
    <property type="match status" value="1"/>
</dbReference>
<dbReference type="PANTHER" id="PTHR33295">
    <property type="entry name" value="ATPASE"/>
    <property type="match status" value="1"/>
</dbReference>
<proteinExistence type="predicted"/>
<dbReference type="Pfam" id="PF13173">
    <property type="entry name" value="AAA_14"/>
    <property type="match status" value="1"/>
</dbReference>
<dbReference type="EMBL" id="CP061839">
    <property type="protein sequence ID" value="QOW61692.1"/>
    <property type="molecule type" value="Genomic_DNA"/>
</dbReference>
<keyword evidence="2" id="KW-0067">ATP-binding</keyword>
<dbReference type="Pfam" id="PF13635">
    <property type="entry name" value="DUF4143"/>
    <property type="match status" value="1"/>
</dbReference>
<organism evidence="2 3">
    <name type="scientific">Treponema pedis</name>
    <dbReference type="NCBI Taxonomy" id="409322"/>
    <lineage>
        <taxon>Bacteria</taxon>
        <taxon>Pseudomonadati</taxon>
        <taxon>Spirochaetota</taxon>
        <taxon>Spirochaetia</taxon>
        <taxon>Spirochaetales</taxon>
        <taxon>Treponemataceae</taxon>
        <taxon>Treponema</taxon>
    </lineage>
</organism>